<evidence type="ECO:0000256" key="3">
    <source>
        <dbReference type="ARBA" id="ARBA00022577"/>
    </source>
</evidence>
<evidence type="ECO:0008006" key="9">
    <source>
        <dbReference type="Google" id="ProtNLM"/>
    </source>
</evidence>
<keyword evidence="4" id="KW-0611">Plant defense</keyword>
<accession>A0A067G613</accession>
<feature type="signal peptide" evidence="6">
    <location>
        <begin position="1"/>
        <end position="28"/>
    </location>
</feature>
<comment type="similarity">
    <text evidence="1">Belongs to the DEFL family.</text>
</comment>
<evidence type="ECO:0000256" key="5">
    <source>
        <dbReference type="ARBA" id="ARBA00023157"/>
    </source>
</evidence>
<dbReference type="Proteomes" id="UP000027120">
    <property type="component" value="Unassembled WGS sequence"/>
</dbReference>
<keyword evidence="2" id="KW-0929">Antimicrobial</keyword>
<keyword evidence="3" id="KW-0295">Fungicide</keyword>
<dbReference type="EMBL" id="KK784890">
    <property type="protein sequence ID" value="KDO70856.1"/>
    <property type="molecule type" value="Genomic_DNA"/>
</dbReference>
<keyword evidence="6" id="KW-0732">Signal</keyword>
<evidence type="ECO:0000256" key="2">
    <source>
        <dbReference type="ARBA" id="ARBA00022529"/>
    </source>
</evidence>
<name>A0A067G613_CITSI</name>
<protein>
    <recommendedName>
        <fullName evidence="9">Knottin scorpion toxin-like domain-containing protein</fullName>
    </recommendedName>
</protein>
<dbReference type="GO" id="GO:0031640">
    <property type="term" value="P:killing of cells of another organism"/>
    <property type="evidence" value="ECO:0007669"/>
    <property type="project" value="UniProtKB-KW"/>
</dbReference>
<feature type="chain" id="PRO_5001637676" description="Knottin scorpion toxin-like domain-containing protein" evidence="6">
    <location>
        <begin position="29"/>
        <end position="80"/>
    </location>
</feature>
<evidence type="ECO:0000313" key="8">
    <source>
        <dbReference type="Proteomes" id="UP000027120"/>
    </source>
</evidence>
<sequence>MAKLSFNNIFVFLLILSAALMAVRRVDAQVKRCEEKSNPNCSLEDCRAKCINKYINKRGFGECIENGAHTGYDCYCFWDC</sequence>
<dbReference type="AlphaFoldDB" id="A0A067G613"/>
<evidence type="ECO:0000256" key="4">
    <source>
        <dbReference type="ARBA" id="ARBA00022821"/>
    </source>
</evidence>
<evidence type="ECO:0000313" key="7">
    <source>
        <dbReference type="EMBL" id="KDO70856.1"/>
    </source>
</evidence>
<keyword evidence="8" id="KW-1185">Reference proteome</keyword>
<dbReference type="PANTHER" id="PTHR33830:SF21">
    <property type="entry name" value="DEFENSIN-LIKE PROTEIN 165-RELATED"/>
    <property type="match status" value="1"/>
</dbReference>
<dbReference type="PANTHER" id="PTHR33830">
    <property type="entry name" value="DEFENSIN-LIKE PROTEIN 184-RELATED"/>
    <property type="match status" value="1"/>
</dbReference>
<reference evidence="7 8" key="1">
    <citation type="submission" date="2014-04" db="EMBL/GenBank/DDBJ databases">
        <authorList>
            <consortium name="International Citrus Genome Consortium"/>
            <person name="Gmitter F."/>
            <person name="Chen C."/>
            <person name="Farmerie W."/>
            <person name="Harkins T."/>
            <person name="Desany B."/>
            <person name="Mohiuddin M."/>
            <person name="Kodira C."/>
            <person name="Borodovsky M."/>
            <person name="Lomsadze A."/>
            <person name="Burns P."/>
            <person name="Jenkins J."/>
            <person name="Prochnik S."/>
            <person name="Shu S."/>
            <person name="Chapman J."/>
            <person name="Pitluck S."/>
            <person name="Schmutz J."/>
            <person name="Rokhsar D."/>
        </authorList>
    </citation>
    <scope>NUCLEOTIDE SEQUENCE</scope>
</reference>
<keyword evidence="5" id="KW-1015">Disulfide bond</keyword>
<dbReference type="InterPro" id="IPR010851">
    <property type="entry name" value="DEFL"/>
</dbReference>
<proteinExistence type="inferred from homology"/>
<dbReference type="GO" id="GO:0050832">
    <property type="term" value="P:defense response to fungus"/>
    <property type="evidence" value="ECO:0007669"/>
    <property type="project" value="UniProtKB-KW"/>
</dbReference>
<organism evidence="7 8">
    <name type="scientific">Citrus sinensis</name>
    <name type="common">Sweet orange</name>
    <name type="synonym">Citrus aurantium var. sinensis</name>
    <dbReference type="NCBI Taxonomy" id="2711"/>
    <lineage>
        <taxon>Eukaryota</taxon>
        <taxon>Viridiplantae</taxon>
        <taxon>Streptophyta</taxon>
        <taxon>Embryophyta</taxon>
        <taxon>Tracheophyta</taxon>
        <taxon>Spermatophyta</taxon>
        <taxon>Magnoliopsida</taxon>
        <taxon>eudicotyledons</taxon>
        <taxon>Gunneridae</taxon>
        <taxon>Pentapetalae</taxon>
        <taxon>rosids</taxon>
        <taxon>malvids</taxon>
        <taxon>Sapindales</taxon>
        <taxon>Rutaceae</taxon>
        <taxon>Aurantioideae</taxon>
        <taxon>Citrus</taxon>
    </lineage>
</organism>
<gene>
    <name evidence="7" type="ORF">CISIN_1g040193mg</name>
</gene>
<evidence type="ECO:0000256" key="6">
    <source>
        <dbReference type="SAM" id="SignalP"/>
    </source>
</evidence>
<evidence type="ECO:0000256" key="1">
    <source>
        <dbReference type="ARBA" id="ARBA00006722"/>
    </source>
</evidence>